<reference evidence="1 2" key="1">
    <citation type="submission" date="2016-11" db="EMBL/GenBank/DDBJ databases">
        <title>Whole genomes of Flavobacteriaceae.</title>
        <authorList>
            <person name="Stine C."/>
            <person name="Li C."/>
            <person name="Tadesse D."/>
        </authorList>
    </citation>
    <scope>NUCLEOTIDE SEQUENCE [LARGE SCALE GENOMIC DNA]</scope>
    <source>
        <strain evidence="1 2">DSM 24704</strain>
    </source>
</reference>
<sequence length="70" mass="8340">MRAIVKKIDYQKGFVYVSTEDNNTSMFEMLSDDNFEIEDVLSWEEYEPLGHCEIKNITQNETVEVFFQNH</sequence>
<dbReference type="Proteomes" id="UP000214684">
    <property type="component" value="Unassembled WGS sequence"/>
</dbReference>
<dbReference type="EMBL" id="MUGS01000064">
    <property type="protein sequence ID" value="OXE98666.1"/>
    <property type="molecule type" value="Genomic_DNA"/>
</dbReference>
<evidence type="ECO:0000313" key="2">
    <source>
        <dbReference type="Proteomes" id="UP000214684"/>
    </source>
</evidence>
<evidence type="ECO:0000313" key="1">
    <source>
        <dbReference type="EMBL" id="OXE98666.1"/>
    </source>
</evidence>
<keyword evidence="2" id="KW-1185">Reference proteome</keyword>
<organism evidence="1 2">
    <name type="scientific">Flavobacterium araucananum</name>
    <dbReference type="NCBI Taxonomy" id="946678"/>
    <lineage>
        <taxon>Bacteria</taxon>
        <taxon>Pseudomonadati</taxon>
        <taxon>Bacteroidota</taxon>
        <taxon>Flavobacteriia</taxon>
        <taxon>Flavobacteriales</taxon>
        <taxon>Flavobacteriaceae</taxon>
        <taxon>Flavobacterium</taxon>
    </lineage>
</organism>
<accession>A0A227NMY1</accession>
<comment type="caution">
    <text evidence="1">The sequence shown here is derived from an EMBL/GenBank/DDBJ whole genome shotgun (WGS) entry which is preliminary data.</text>
</comment>
<name>A0A227NMY1_9FLAO</name>
<dbReference type="RefSeq" id="WP_089481715.1">
    <property type="nucleotide sequence ID" value="NZ_MUGS01000064.1"/>
</dbReference>
<gene>
    <name evidence="1" type="ORF">B0A64_22490</name>
</gene>
<proteinExistence type="predicted"/>
<protein>
    <submittedName>
        <fullName evidence="1">Uncharacterized protein</fullName>
    </submittedName>
</protein>
<dbReference type="AlphaFoldDB" id="A0A227NMY1"/>